<evidence type="ECO:0000313" key="6">
    <source>
        <dbReference type="EMBL" id="OGC22367.1"/>
    </source>
</evidence>
<keyword evidence="1" id="KW-0677">Repeat</keyword>
<keyword evidence="3" id="KW-0067">ATP-binding</keyword>
<dbReference type="STRING" id="1802579.A2310_01735"/>
<feature type="domain" description="ABC transporter" evidence="5">
    <location>
        <begin position="283"/>
        <end position="498"/>
    </location>
</feature>
<dbReference type="PANTHER" id="PTHR19211:SF14">
    <property type="entry name" value="ATP-BINDING CASSETTE SUB-FAMILY F MEMBER 1"/>
    <property type="match status" value="1"/>
</dbReference>
<dbReference type="SUPFAM" id="SSF52540">
    <property type="entry name" value="P-loop containing nucleoside triphosphate hydrolases"/>
    <property type="match status" value="2"/>
</dbReference>
<evidence type="ECO:0000256" key="3">
    <source>
        <dbReference type="ARBA" id="ARBA00022840"/>
    </source>
</evidence>
<proteinExistence type="predicted"/>
<dbReference type="Pfam" id="PF00005">
    <property type="entry name" value="ABC_tran"/>
    <property type="match status" value="2"/>
</dbReference>
<keyword evidence="4" id="KW-0175">Coiled coil</keyword>
<evidence type="ECO:0000259" key="5">
    <source>
        <dbReference type="PROSITE" id="PS50893"/>
    </source>
</evidence>
<sequence length="603" mass="69118">MLQINNLSLSFCGEELLDDISFNIHSGERIGLVGRNGSGKTTLFKLITGEIHTDEGNISIPKNYTIGYLKQHLQFTEDTVLQEACLGLKEDDKDQIWKAEKILSGLGFSEDEFYKSPLEFSGGFQVRLNLAKVLLAEPHLLLLDEPTNYLDIISIRWLTRFLQRWENELIIITHERDFMNSITTHTMGIHRKKIKKIEGDTIKLFEQIALEEEVYEKTRRKEDKKRQETIEFINRFRAQAARASLVQSRIKALEKMGKKEELRKVTDLGFRFNSLEFEANYLMNIEEISFGYSPERTLIEKLSLYIGKNDRICVIGKNGKGKSTLLRLLAGELDPNEGKITSHPNCKIGYFGQTNIERLKPTLTIEQEFSALRPDMTYTDIRKTCGAMMFSGDAALKKISVLSGGEKSRVSLGKILLSPTNMLLLDEPTNHLDVESCDSMITALDEFPGAVIIVTHSEMFLHHLARKLIVFNEDRVFVFDGTYQDFLDRVGWEQEIKKPKKVKMKKSEQKSQKDLEEEYNKKHKALLAKVKEVEKKIDKDETALEAVNLEIANNSAKLKGEEISQLQIKSHKHQQDVDNGYKELEILIAELDALDQSRPLPYR</sequence>
<feature type="domain" description="ABC transporter" evidence="5">
    <location>
        <begin position="2"/>
        <end position="216"/>
    </location>
</feature>
<keyword evidence="2" id="KW-0547">Nucleotide-binding</keyword>
<name>A0A1F4SPT5_UNCSA</name>
<dbReference type="EMBL" id="MEUB01000029">
    <property type="protein sequence ID" value="OGC22367.1"/>
    <property type="molecule type" value="Genomic_DNA"/>
</dbReference>
<dbReference type="InterPro" id="IPR017871">
    <property type="entry name" value="ABC_transporter-like_CS"/>
</dbReference>
<reference evidence="6 7" key="1">
    <citation type="journal article" date="2016" name="Nat. Commun.">
        <title>Thousands of microbial genomes shed light on interconnected biogeochemical processes in an aquifer system.</title>
        <authorList>
            <person name="Anantharaman K."/>
            <person name="Brown C.T."/>
            <person name="Hug L.A."/>
            <person name="Sharon I."/>
            <person name="Castelle C.J."/>
            <person name="Probst A.J."/>
            <person name="Thomas B.C."/>
            <person name="Singh A."/>
            <person name="Wilkins M.J."/>
            <person name="Karaoz U."/>
            <person name="Brodie E.L."/>
            <person name="Williams K.H."/>
            <person name="Hubbard S.S."/>
            <person name="Banfield J.F."/>
        </authorList>
    </citation>
    <scope>NUCLEOTIDE SEQUENCE [LARGE SCALE GENOMIC DNA]</scope>
</reference>
<organism evidence="6 7">
    <name type="scientific">candidate division WOR-1 bacterium RIFOXYB2_FULL_37_13</name>
    <dbReference type="NCBI Taxonomy" id="1802579"/>
    <lineage>
        <taxon>Bacteria</taxon>
        <taxon>Bacillati</taxon>
        <taxon>Saganbacteria</taxon>
    </lineage>
</organism>
<dbReference type="GO" id="GO:0016887">
    <property type="term" value="F:ATP hydrolysis activity"/>
    <property type="evidence" value="ECO:0007669"/>
    <property type="project" value="InterPro"/>
</dbReference>
<accession>A0A1F4SPT5</accession>
<dbReference type="InterPro" id="IPR027417">
    <property type="entry name" value="P-loop_NTPase"/>
</dbReference>
<dbReference type="PROSITE" id="PS00211">
    <property type="entry name" value="ABC_TRANSPORTER_1"/>
    <property type="match status" value="1"/>
</dbReference>
<dbReference type="Gene3D" id="3.40.50.300">
    <property type="entry name" value="P-loop containing nucleotide triphosphate hydrolases"/>
    <property type="match status" value="2"/>
</dbReference>
<dbReference type="InterPro" id="IPR003439">
    <property type="entry name" value="ABC_transporter-like_ATP-bd"/>
</dbReference>
<gene>
    <name evidence="6" type="ORF">A2310_01735</name>
</gene>
<comment type="caution">
    <text evidence="6">The sequence shown here is derived from an EMBL/GenBank/DDBJ whole genome shotgun (WGS) entry which is preliminary data.</text>
</comment>
<evidence type="ECO:0000256" key="4">
    <source>
        <dbReference type="SAM" id="Coils"/>
    </source>
</evidence>
<dbReference type="GO" id="GO:0005524">
    <property type="term" value="F:ATP binding"/>
    <property type="evidence" value="ECO:0007669"/>
    <property type="project" value="UniProtKB-KW"/>
</dbReference>
<dbReference type="Pfam" id="PF12848">
    <property type="entry name" value="ABC_tran_Xtn"/>
    <property type="match status" value="1"/>
</dbReference>
<dbReference type="CDD" id="cd03221">
    <property type="entry name" value="ABCF_EF-3"/>
    <property type="match status" value="2"/>
</dbReference>
<dbReference type="Proteomes" id="UP000178417">
    <property type="component" value="Unassembled WGS sequence"/>
</dbReference>
<dbReference type="InterPro" id="IPR032781">
    <property type="entry name" value="ABC_tran_Xtn"/>
</dbReference>
<dbReference type="PROSITE" id="PS50893">
    <property type="entry name" value="ABC_TRANSPORTER_2"/>
    <property type="match status" value="2"/>
</dbReference>
<evidence type="ECO:0000256" key="1">
    <source>
        <dbReference type="ARBA" id="ARBA00022737"/>
    </source>
</evidence>
<dbReference type="PANTHER" id="PTHR19211">
    <property type="entry name" value="ATP-BINDING TRANSPORT PROTEIN-RELATED"/>
    <property type="match status" value="1"/>
</dbReference>
<evidence type="ECO:0000256" key="2">
    <source>
        <dbReference type="ARBA" id="ARBA00022741"/>
    </source>
</evidence>
<evidence type="ECO:0000313" key="7">
    <source>
        <dbReference type="Proteomes" id="UP000178417"/>
    </source>
</evidence>
<feature type="coiled-coil region" evidence="4">
    <location>
        <begin position="516"/>
        <end position="550"/>
    </location>
</feature>
<dbReference type="AlphaFoldDB" id="A0A1F4SPT5"/>
<protein>
    <recommendedName>
        <fullName evidence="5">ABC transporter domain-containing protein</fullName>
    </recommendedName>
</protein>
<dbReference type="InterPro" id="IPR003593">
    <property type="entry name" value="AAA+_ATPase"/>
</dbReference>
<dbReference type="SMART" id="SM00382">
    <property type="entry name" value="AAA"/>
    <property type="match status" value="2"/>
</dbReference>
<dbReference type="InterPro" id="IPR050611">
    <property type="entry name" value="ABCF"/>
</dbReference>